<proteinExistence type="predicted"/>
<evidence type="ECO:0000313" key="2">
    <source>
        <dbReference type="EMBL" id="KJY58105.1"/>
    </source>
</evidence>
<feature type="transmembrane region" description="Helical" evidence="1">
    <location>
        <begin position="17"/>
        <end position="34"/>
    </location>
</feature>
<sequence>MKKTKVTAKEKARRNRILFWAIVVIVVNLLQILFKNWITSLIAMVGTIYALYRIVVFDNPKNRLSQKYYDWKGNKLSK</sequence>
<organism evidence="2 3">
    <name type="scientific">Lactobacillus kullabergensis</name>
    <dbReference type="NCBI Taxonomy" id="1218493"/>
    <lineage>
        <taxon>Bacteria</taxon>
        <taxon>Bacillati</taxon>
        <taxon>Bacillota</taxon>
        <taxon>Bacilli</taxon>
        <taxon>Lactobacillales</taxon>
        <taxon>Lactobacillaceae</taxon>
        <taxon>Lactobacillus</taxon>
    </lineage>
</organism>
<comment type="caution">
    <text evidence="2">The sequence shown here is derived from an EMBL/GenBank/DDBJ whole genome shotgun (WGS) entry which is preliminary data.</text>
</comment>
<dbReference type="OrthoDB" id="2299812at2"/>
<accession>A0A0F4LHP9</accession>
<keyword evidence="1" id="KW-0812">Transmembrane</keyword>
<dbReference type="STRING" id="1218493.JF76_04220"/>
<evidence type="ECO:0000313" key="3">
    <source>
        <dbReference type="Proteomes" id="UP000033533"/>
    </source>
</evidence>
<dbReference type="HOGENOM" id="CLU_2508563_0_0_9"/>
<gene>
    <name evidence="2" type="ORF">JF76_04220</name>
</gene>
<dbReference type="RefSeq" id="WP_045927621.1">
    <property type="nucleotide sequence ID" value="NZ_JBHSZS010000006.1"/>
</dbReference>
<evidence type="ECO:0000256" key="1">
    <source>
        <dbReference type="SAM" id="Phobius"/>
    </source>
</evidence>
<dbReference type="Proteomes" id="UP000033533">
    <property type="component" value="Unassembled WGS sequence"/>
</dbReference>
<keyword evidence="1" id="KW-0472">Membrane</keyword>
<name>A0A0F4LHP9_9LACO</name>
<dbReference type="AlphaFoldDB" id="A0A0F4LHP9"/>
<reference evidence="2 3" key="1">
    <citation type="submission" date="2014-12" db="EMBL/GenBank/DDBJ databases">
        <title>Comparative genomics of the lactic acid bacteria isolated from the honey bee gut.</title>
        <authorList>
            <person name="Ellegaard K.M."/>
            <person name="Tamarit D."/>
            <person name="Javelind E."/>
            <person name="Olofsson T."/>
            <person name="Andersson S.G."/>
            <person name="Vasquez A."/>
        </authorList>
    </citation>
    <scope>NUCLEOTIDE SEQUENCE [LARGE SCALE GENOMIC DNA]</scope>
    <source>
        <strain evidence="2 3">Biut2</strain>
    </source>
</reference>
<keyword evidence="1" id="KW-1133">Transmembrane helix</keyword>
<dbReference type="PATRIC" id="fig|1218493.3.peg.450"/>
<feature type="transmembrane region" description="Helical" evidence="1">
    <location>
        <begin position="40"/>
        <end position="57"/>
    </location>
</feature>
<protein>
    <submittedName>
        <fullName evidence="2">Uncharacterized protein</fullName>
    </submittedName>
</protein>
<dbReference type="EMBL" id="JXBY01000011">
    <property type="protein sequence ID" value="KJY58105.1"/>
    <property type="molecule type" value="Genomic_DNA"/>
</dbReference>